<gene>
    <name evidence="4" type="ORF">NP533_04485</name>
</gene>
<proteinExistence type="predicted"/>
<reference evidence="4" key="1">
    <citation type="submission" date="2022-07" db="EMBL/GenBank/DDBJ databases">
        <title>Multi-strain Analysis of Pseudomonas putida Reveals Metabolic and Genetic Diversity.</title>
        <authorList>
            <person name="Monk J.M."/>
        </authorList>
    </citation>
    <scope>NUCLEOTIDE SEQUENCE</scope>
    <source>
        <strain evidence="4">17514</strain>
    </source>
</reference>
<feature type="signal peptide" evidence="2">
    <location>
        <begin position="1"/>
        <end position="29"/>
    </location>
</feature>
<name>A0A9X4HTM7_9PSED</name>
<evidence type="ECO:0000256" key="1">
    <source>
        <dbReference type="ARBA" id="ARBA00022801"/>
    </source>
</evidence>
<feature type="domain" description="Dienelactone hydrolase" evidence="3">
    <location>
        <begin position="132"/>
        <end position="305"/>
    </location>
</feature>
<sequence length="315" mass="33131">MTFRGNQMFKVMAISLVLGCALQVATARAEVAATNSGTVATVSKRLVSFYSQPLPSAGKAIPIRVPAVLSLPAKAAGPVPAVIILHGSAGMDSRGPLHGGDLNARGIATLELDMWGARRLTGGAQGRPPRVHDTLPDLAGALAYLAKQPGVDGQRVGVLGFSWGGVQAMLAASAPINDELEQASGIRPISMAAFYPVCWGYNHVPGYTFKHLAPARLLVLVGENDQYDDDPRACPSLISNLPSEDQARAQVLVYPGAEHGFNGLEAAQEYQDPFLHRGQGGVGRSAPDPAARDASRQAVVEFFTESFAPTAISER</sequence>
<evidence type="ECO:0000259" key="3">
    <source>
        <dbReference type="Pfam" id="PF01738"/>
    </source>
</evidence>
<dbReference type="EMBL" id="JANIAN010000003">
    <property type="protein sequence ID" value="MDD2105459.1"/>
    <property type="molecule type" value="Genomic_DNA"/>
</dbReference>
<accession>A0A9X4HTM7</accession>
<dbReference type="PANTHER" id="PTHR22946">
    <property type="entry name" value="DIENELACTONE HYDROLASE DOMAIN-CONTAINING PROTEIN-RELATED"/>
    <property type="match status" value="1"/>
</dbReference>
<dbReference type="AlphaFoldDB" id="A0A9X4HTM7"/>
<dbReference type="InterPro" id="IPR050261">
    <property type="entry name" value="FrsA_esterase"/>
</dbReference>
<dbReference type="RefSeq" id="WP_274078399.1">
    <property type="nucleotide sequence ID" value="NZ_JANIAN010000003.1"/>
</dbReference>
<dbReference type="Proteomes" id="UP001150678">
    <property type="component" value="Unassembled WGS sequence"/>
</dbReference>
<dbReference type="SUPFAM" id="SSF53474">
    <property type="entry name" value="alpha/beta-Hydrolases"/>
    <property type="match status" value="1"/>
</dbReference>
<dbReference type="Gene3D" id="3.40.50.1820">
    <property type="entry name" value="alpha/beta hydrolase"/>
    <property type="match status" value="1"/>
</dbReference>
<evidence type="ECO:0000313" key="4">
    <source>
        <dbReference type="EMBL" id="MDD2105459.1"/>
    </source>
</evidence>
<evidence type="ECO:0000313" key="5">
    <source>
        <dbReference type="Proteomes" id="UP001150678"/>
    </source>
</evidence>
<feature type="chain" id="PRO_5040761291" evidence="2">
    <location>
        <begin position="30"/>
        <end position="315"/>
    </location>
</feature>
<dbReference type="PANTHER" id="PTHR22946:SF9">
    <property type="entry name" value="POLYKETIDE TRANSFERASE AF380"/>
    <property type="match status" value="1"/>
</dbReference>
<keyword evidence="2" id="KW-0732">Signal</keyword>
<dbReference type="Pfam" id="PF01738">
    <property type="entry name" value="DLH"/>
    <property type="match status" value="1"/>
</dbReference>
<comment type="caution">
    <text evidence="4">The sequence shown here is derived from an EMBL/GenBank/DDBJ whole genome shotgun (WGS) entry which is preliminary data.</text>
</comment>
<keyword evidence="1 4" id="KW-0378">Hydrolase</keyword>
<dbReference type="GO" id="GO:0052689">
    <property type="term" value="F:carboxylic ester hydrolase activity"/>
    <property type="evidence" value="ECO:0007669"/>
    <property type="project" value="UniProtKB-ARBA"/>
</dbReference>
<dbReference type="InterPro" id="IPR002925">
    <property type="entry name" value="Dienelactn_hydro"/>
</dbReference>
<protein>
    <submittedName>
        <fullName evidence="4">Dienelactone hydrolase family protein</fullName>
    </submittedName>
</protein>
<organism evidence="4 5">
    <name type="scientific">Pseudomonas asiatica</name>
    <dbReference type="NCBI Taxonomy" id="2219225"/>
    <lineage>
        <taxon>Bacteria</taxon>
        <taxon>Pseudomonadati</taxon>
        <taxon>Pseudomonadota</taxon>
        <taxon>Gammaproteobacteria</taxon>
        <taxon>Pseudomonadales</taxon>
        <taxon>Pseudomonadaceae</taxon>
        <taxon>Pseudomonas</taxon>
    </lineage>
</organism>
<dbReference type="InterPro" id="IPR029058">
    <property type="entry name" value="AB_hydrolase_fold"/>
</dbReference>
<evidence type="ECO:0000256" key="2">
    <source>
        <dbReference type="SAM" id="SignalP"/>
    </source>
</evidence>